<dbReference type="Proteomes" id="UP001066276">
    <property type="component" value="Chromosome 10"/>
</dbReference>
<feature type="compositionally biased region" description="Basic and acidic residues" evidence="1">
    <location>
        <begin position="1"/>
        <end position="32"/>
    </location>
</feature>
<proteinExistence type="predicted"/>
<evidence type="ECO:0000256" key="1">
    <source>
        <dbReference type="SAM" id="MobiDB-lite"/>
    </source>
</evidence>
<evidence type="ECO:0000313" key="3">
    <source>
        <dbReference type="Proteomes" id="UP001066276"/>
    </source>
</evidence>
<sequence>MSAPRRPEPLKKEERSAPERRGRADPSEESRRASLLRGRSPSRTMYEGVRWNGGAASGCRSRHRREEDIE</sequence>
<keyword evidence="3" id="KW-1185">Reference proteome</keyword>
<reference evidence="2" key="1">
    <citation type="journal article" date="2022" name="bioRxiv">
        <title>Sequencing and chromosome-scale assembly of the giantPleurodeles waltlgenome.</title>
        <authorList>
            <person name="Brown T."/>
            <person name="Elewa A."/>
            <person name="Iarovenko S."/>
            <person name="Subramanian E."/>
            <person name="Araus A.J."/>
            <person name="Petzold A."/>
            <person name="Susuki M."/>
            <person name="Suzuki K.-i.T."/>
            <person name="Hayashi T."/>
            <person name="Toyoda A."/>
            <person name="Oliveira C."/>
            <person name="Osipova E."/>
            <person name="Leigh N.D."/>
            <person name="Simon A."/>
            <person name="Yun M.H."/>
        </authorList>
    </citation>
    <scope>NUCLEOTIDE SEQUENCE</scope>
    <source>
        <strain evidence="2">20211129_DDA</strain>
        <tissue evidence="2">Liver</tissue>
    </source>
</reference>
<evidence type="ECO:0000313" key="2">
    <source>
        <dbReference type="EMBL" id="KAJ1101812.1"/>
    </source>
</evidence>
<organism evidence="2 3">
    <name type="scientific">Pleurodeles waltl</name>
    <name type="common">Iberian ribbed newt</name>
    <dbReference type="NCBI Taxonomy" id="8319"/>
    <lineage>
        <taxon>Eukaryota</taxon>
        <taxon>Metazoa</taxon>
        <taxon>Chordata</taxon>
        <taxon>Craniata</taxon>
        <taxon>Vertebrata</taxon>
        <taxon>Euteleostomi</taxon>
        <taxon>Amphibia</taxon>
        <taxon>Batrachia</taxon>
        <taxon>Caudata</taxon>
        <taxon>Salamandroidea</taxon>
        <taxon>Salamandridae</taxon>
        <taxon>Pleurodelinae</taxon>
        <taxon>Pleurodeles</taxon>
    </lineage>
</organism>
<dbReference type="AlphaFoldDB" id="A0AAV7MEB1"/>
<comment type="caution">
    <text evidence="2">The sequence shown here is derived from an EMBL/GenBank/DDBJ whole genome shotgun (WGS) entry which is preliminary data.</text>
</comment>
<name>A0AAV7MEB1_PLEWA</name>
<accession>A0AAV7MEB1</accession>
<dbReference type="EMBL" id="JANPWB010000014">
    <property type="protein sequence ID" value="KAJ1101812.1"/>
    <property type="molecule type" value="Genomic_DNA"/>
</dbReference>
<gene>
    <name evidence="2" type="ORF">NDU88_006876</name>
</gene>
<protein>
    <submittedName>
        <fullName evidence="2">Uncharacterized protein</fullName>
    </submittedName>
</protein>
<feature type="region of interest" description="Disordered" evidence="1">
    <location>
        <begin position="1"/>
        <end position="70"/>
    </location>
</feature>